<evidence type="ECO:0000256" key="2">
    <source>
        <dbReference type="ARBA" id="ARBA00010004"/>
    </source>
</evidence>
<evidence type="ECO:0000256" key="6">
    <source>
        <dbReference type="ARBA" id="ARBA00022500"/>
    </source>
</evidence>
<dbReference type="NCBIfam" id="TIGR02473">
    <property type="entry name" value="flagell_FliJ"/>
    <property type="match status" value="1"/>
</dbReference>
<dbReference type="InterPro" id="IPR012823">
    <property type="entry name" value="Flagell_FliJ"/>
</dbReference>
<dbReference type="InterPro" id="IPR052570">
    <property type="entry name" value="FliJ"/>
</dbReference>
<keyword evidence="5" id="KW-1003">Cell membrane</keyword>
<feature type="coiled-coil region" evidence="11">
    <location>
        <begin position="25"/>
        <end position="52"/>
    </location>
</feature>
<organism evidence="12 13">
    <name type="scientific">SAR86 cluster bacterium</name>
    <dbReference type="NCBI Taxonomy" id="2030880"/>
    <lineage>
        <taxon>Bacteria</taxon>
        <taxon>Pseudomonadati</taxon>
        <taxon>Pseudomonadota</taxon>
        <taxon>Gammaproteobacteria</taxon>
        <taxon>SAR86 cluster</taxon>
    </lineage>
</organism>
<evidence type="ECO:0000256" key="7">
    <source>
        <dbReference type="ARBA" id="ARBA00022795"/>
    </source>
</evidence>
<reference evidence="13" key="1">
    <citation type="submission" date="2017-08" db="EMBL/GenBank/DDBJ databases">
        <title>A dynamic microbial community with high functional redundancy inhabits the cold, oxic subseafloor aquifer.</title>
        <authorList>
            <person name="Tully B.J."/>
            <person name="Wheat C.G."/>
            <person name="Glazer B.T."/>
            <person name="Huber J.A."/>
        </authorList>
    </citation>
    <scope>NUCLEOTIDE SEQUENCE [LARGE SCALE GENOMIC DNA]</scope>
</reference>
<evidence type="ECO:0000313" key="13">
    <source>
        <dbReference type="Proteomes" id="UP000218767"/>
    </source>
</evidence>
<gene>
    <name evidence="12" type="primary">fliJ</name>
    <name evidence="12" type="ORF">COB20_01340</name>
</gene>
<evidence type="ECO:0000313" key="12">
    <source>
        <dbReference type="EMBL" id="PCI81624.1"/>
    </source>
</evidence>
<dbReference type="GO" id="GO:0006935">
    <property type="term" value="P:chemotaxis"/>
    <property type="evidence" value="ECO:0007669"/>
    <property type="project" value="UniProtKB-KW"/>
</dbReference>
<keyword evidence="9" id="KW-0472">Membrane</keyword>
<comment type="subcellular location">
    <subcellularLocation>
        <location evidence="1">Cell membrane</location>
        <topology evidence="1">Peripheral membrane protein</topology>
        <orientation evidence="1">Cytoplasmic side</orientation>
    </subcellularLocation>
</comment>
<proteinExistence type="inferred from homology"/>
<dbReference type="AlphaFoldDB" id="A0A2A4XGK7"/>
<comment type="caution">
    <text evidence="12">The sequence shown here is derived from an EMBL/GenBank/DDBJ whole genome shotgun (WGS) entry which is preliminary data.</text>
</comment>
<dbReference type="InterPro" id="IPR053716">
    <property type="entry name" value="Flag_assembly_chemotaxis_eff"/>
</dbReference>
<dbReference type="Pfam" id="PF02050">
    <property type="entry name" value="FliJ"/>
    <property type="match status" value="1"/>
</dbReference>
<name>A0A2A4XGK7_9GAMM</name>
<dbReference type="GO" id="GO:0005886">
    <property type="term" value="C:plasma membrane"/>
    <property type="evidence" value="ECO:0007669"/>
    <property type="project" value="UniProtKB-SubCell"/>
</dbReference>
<dbReference type="PANTHER" id="PTHR38786">
    <property type="entry name" value="FLAGELLAR FLIJ PROTEIN"/>
    <property type="match status" value="1"/>
</dbReference>
<keyword evidence="12" id="KW-0282">Flagellum</keyword>
<dbReference type="GO" id="GO:0015031">
    <property type="term" value="P:protein transport"/>
    <property type="evidence" value="ECO:0007669"/>
    <property type="project" value="UniProtKB-KW"/>
</dbReference>
<keyword evidence="7" id="KW-1005">Bacterial flagellum biogenesis</keyword>
<dbReference type="GO" id="GO:0044781">
    <property type="term" value="P:bacterial-type flagellum organization"/>
    <property type="evidence" value="ECO:0007669"/>
    <property type="project" value="UniProtKB-KW"/>
</dbReference>
<comment type="similarity">
    <text evidence="2">Belongs to the FliJ family.</text>
</comment>
<keyword evidence="4" id="KW-0813">Transport</keyword>
<keyword evidence="12" id="KW-0969">Cilium</keyword>
<evidence type="ECO:0000256" key="9">
    <source>
        <dbReference type="ARBA" id="ARBA00023136"/>
    </source>
</evidence>
<sequence length="155" mass="17539">MKRSEKFRKFSEISSGLENSAGAELAAARSQLDAQKNQLQELKSYLGEYQRQLQAKLGISDSALVINGYQQFISSLNGAITLQTEIVRKSETATEDLRENWIEKRLEVNKFDQAAENIRSEEIAHDKKVEQSESDDRVLNSFRRAKLLSDLEAAS</sequence>
<dbReference type="EMBL" id="NVUL01000004">
    <property type="protein sequence ID" value="PCI81624.1"/>
    <property type="molecule type" value="Genomic_DNA"/>
</dbReference>
<evidence type="ECO:0000256" key="3">
    <source>
        <dbReference type="ARBA" id="ARBA00020392"/>
    </source>
</evidence>
<keyword evidence="10" id="KW-1006">Bacterial flagellum protein export</keyword>
<keyword evidence="11" id="KW-0175">Coiled coil</keyword>
<dbReference type="GO" id="GO:0071973">
    <property type="term" value="P:bacterial-type flagellum-dependent cell motility"/>
    <property type="evidence" value="ECO:0007669"/>
    <property type="project" value="InterPro"/>
</dbReference>
<keyword evidence="6" id="KW-0145">Chemotaxis</keyword>
<protein>
    <recommendedName>
        <fullName evidence="3">Flagellar FliJ protein</fullName>
    </recommendedName>
</protein>
<accession>A0A2A4XGK7</accession>
<dbReference type="Proteomes" id="UP000218767">
    <property type="component" value="Unassembled WGS sequence"/>
</dbReference>
<evidence type="ECO:0000256" key="8">
    <source>
        <dbReference type="ARBA" id="ARBA00022927"/>
    </source>
</evidence>
<keyword evidence="12" id="KW-0966">Cell projection</keyword>
<evidence type="ECO:0000256" key="5">
    <source>
        <dbReference type="ARBA" id="ARBA00022475"/>
    </source>
</evidence>
<dbReference type="Gene3D" id="1.10.287.1700">
    <property type="match status" value="1"/>
</dbReference>
<dbReference type="GO" id="GO:0009288">
    <property type="term" value="C:bacterial-type flagellum"/>
    <property type="evidence" value="ECO:0007669"/>
    <property type="project" value="InterPro"/>
</dbReference>
<evidence type="ECO:0000256" key="10">
    <source>
        <dbReference type="ARBA" id="ARBA00023225"/>
    </source>
</evidence>
<evidence type="ECO:0000256" key="4">
    <source>
        <dbReference type="ARBA" id="ARBA00022448"/>
    </source>
</evidence>
<keyword evidence="8" id="KW-0653">Protein transport</keyword>
<dbReference type="PANTHER" id="PTHR38786:SF1">
    <property type="entry name" value="FLAGELLAR FLIJ PROTEIN"/>
    <property type="match status" value="1"/>
</dbReference>
<evidence type="ECO:0000256" key="1">
    <source>
        <dbReference type="ARBA" id="ARBA00004413"/>
    </source>
</evidence>
<evidence type="ECO:0000256" key="11">
    <source>
        <dbReference type="SAM" id="Coils"/>
    </source>
</evidence>